<proteinExistence type="predicted"/>
<feature type="region of interest" description="Disordered" evidence="1">
    <location>
        <begin position="461"/>
        <end position="522"/>
    </location>
</feature>
<feature type="compositionally biased region" description="Low complexity" evidence="1">
    <location>
        <begin position="265"/>
        <end position="317"/>
    </location>
</feature>
<keyword evidence="2" id="KW-1133">Transmembrane helix</keyword>
<accession>A0A484FK54</accession>
<dbReference type="AlphaFoldDB" id="A0A484FK54"/>
<name>A0A484FK54_COLOR</name>
<evidence type="ECO:0000256" key="1">
    <source>
        <dbReference type="SAM" id="MobiDB-lite"/>
    </source>
</evidence>
<dbReference type="OrthoDB" id="5386093at2759"/>
<dbReference type="STRING" id="1213857.A0A484FK54"/>
<comment type="caution">
    <text evidence="3">The sequence shown here is derived from an EMBL/GenBank/DDBJ whole genome shotgun (WGS) entry which is preliminary data.</text>
</comment>
<organism evidence="3 4">
    <name type="scientific">Colletotrichum orbiculare (strain 104-T / ATCC 96160 / CBS 514.97 / LARS 414 / MAFF 240422)</name>
    <name type="common">Cucumber anthracnose fungus</name>
    <name type="synonym">Colletotrichum lagenarium</name>
    <dbReference type="NCBI Taxonomy" id="1213857"/>
    <lineage>
        <taxon>Eukaryota</taxon>
        <taxon>Fungi</taxon>
        <taxon>Dikarya</taxon>
        <taxon>Ascomycota</taxon>
        <taxon>Pezizomycotina</taxon>
        <taxon>Sordariomycetes</taxon>
        <taxon>Hypocreomycetidae</taxon>
        <taxon>Glomerellales</taxon>
        <taxon>Glomerellaceae</taxon>
        <taxon>Colletotrichum</taxon>
        <taxon>Colletotrichum orbiculare species complex</taxon>
    </lineage>
</organism>
<feature type="compositionally biased region" description="Pro residues" evidence="1">
    <location>
        <begin position="318"/>
        <end position="331"/>
    </location>
</feature>
<keyword evidence="2" id="KW-0472">Membrane</keyword>
<dbReference type="EMBL" id="AMCV02000025">
    <property type="protein sequence ID" value="TDZ18238.1"/>
    <property type="molecule type" value="Genomic_DNA"/>
</dbReference>
<keyword evidence="2" id="KW-0812">Transmembrane</keyword>
<feature type="compositionally biased region" description="Low complexity" evidence="1">
    <location>
        <begin position="481"/>
        <end position="490"/>
    </location>
</feature>
<evidence type="ECO:0000256" key="2">
    <source>
        <dbReference type="SAM" id="Phobius"/>
    </source>
</evidence>
<protein>
    <submittedName>
        <fullName evidence="3">Uncharacterized protein</fullName>
    </submittedName>
</protein>
<reference evidence="4" key="1">
    <citation type="journal article" date="2013" name="New Phytol.">
        <title>Comparative genomic and transcriptomic analyses reveal the hemibiotrophic stage shift of Colletotrichum fungi.</title>
        <authorList>
            <person name="Gan P."/>
            <person name="Ikeda K."/>
            <person name="Irieda H."/>
            <person name="Narusaka M."/>
            <person name="O'Connell R.J."/>
            <person name="Narusaka Y."/>
            <person name="Takano Y."/>
            <person name="Kubo Y."/>
            <person name="Shirasu K."/>
        </authorList>
    </citation>
    <scope>NUCLEOTIDE SEQUENCE [LARGE SCALE GENOMIC DNA]</scope>
    <source>
        <strain evidence="4">104-T / ATCC 96160 / CBS 514.97 / LARS 414 / MAFF 240422</strain>
    </source>
</reference>
<feature type="transmembrane region" description="Helical" evidence="2">
    <location>
        <begin position="341"/>
        <end position="362"/>
    </location>
</feature>
<evidence type="ECO:0000313" key="3">
    <source>
        <dbReference type="EMBL" id="TDZ18238.1"/>
    </source>
</evidence>
<evidence type="ECO:0000313" key="4">
    <source>
        <dbReference type="Proteomes" id="UP000014480"/>
    </source>
</evidence>
<keyword evidence="4" id="KW-1185">Reference proteome</keyword>
<sequence>MFRKQTKEPLPCQQCFGGRFPLLSHAVGRTKRHRLTTGPGRRFSIIATAQHVSKIKKRSSQTPARPKRHSQPAAVIRRLDKTILDQGTVILLLSNIFTISEASIFPRKTELPVLAFRTLDVRNWPLAATPAPWLGRRQEDLSTNTICGYIDADPNLPATCSAGSHCAMDASASAVGCCPNGAACTTGVYTGCVDQSSPTQTVSDPYVFTCQGSNVCYRNAFEGGAYQYGCGTTTVGDSVAATATGLSTIISITHVAGLVTRVQTSSSSTSGSSSSSSSTSGSSSSSSTTRSSSSRSSTTSSRSSTTSTARPTSTATPSPTPSAAPAGPPPGAAEGLRRNGAIIGGVIAGAAAFVGLVSLALWMRKRKRNQRMGPGPGKGPSYVGPVPGQQDFTPVPGQEMFDNAGYGHPSIMPGAHGTTTSISGGKAATNTSMSAFPARADEMPLNNHGEMEEFSRAYSDAVTHTDGSETRQGSAGGGSVAAGNGYSAGANPGGADAGGADITEERPLWQQNRRQSRNLMWM</sequence>
<gene>
    <name evidence="3" type="ORF">Cob_v009076</name>
</gene>
<dbReference type="Proteomes" id="UP000014480">
    <property type="component" value="Unassembled WGS sequence"/>
</dbReference>
<reference evidence="4" key="2">
    <citation type="journal article" date="2019" name="Mol. Plant Microbe Interact.">
        <title>Genome sequence resources for four phytopathogenic fungi from the Colletotrichum orbiculare species complex.</title>
        <authorList>
            <person name="Gan P."/>
            <person name="Tsushima A."/>
            <person name="Narusaka M."/>
            <person name="Narusaka Y."/>
            <person name="Takano Y."/>
            <person name="Kubo Y."/>
            <person name="Shirasu K."/>
        </authorList>
    </citation>
    <scope>GENOME REANNOTATION</scope>
    <source>
        <strain evidence="4">104-T / ATCC 96160 / CBS 514.97 / LARS 414 / MAFF 240422</strain>
    </source>
</reference>
<feature type="region of interest" description="Disordered" evidence="1">
    <location>
        <begin position="265"/>
        <end position="335"/>
    </location>
</feature>